<dbReference type="PANTHER" id="PTHR36505:SF1">
    <property type="entry name" value="BLR1072 PROTEIN"/>
    <property type="match status" value="1"/>
</dbReference>
<sequence length="145" mass="15622">MQTMPPDGGTGARIQGIEPLQDAAGAGPALLTASTLTGNNVVNLAGDTLGEIEEIMLDVQRGSIAYAVMASGGFLGIGEKRFAIPWSALVLDADRHVFVLDVDKSHFDTAPGFDKTHWPTQLNGGEAWHRDVHAFYRTPVYWEKS</sequence>
<dbReference type="EMBL" id="JAZIBG010000028">
    <property type="protein sequence ID" value="MEF7614844.1"/>
    <property type="molecule type" value="Genomic_DNA"/>
</dbReference>
<dbReference type="InterPro" id="IPR027275">
    <property type="entry name" value="PRC-brl_dom"/>
</dbReference>
<reference evidence="2 3" key="1">
    <citation type="submission" date="2024-02" db="EMBL/GenBank/DDBJ databases">
        <title>Genome sequence of Aquincola sp. MAHUQ-54.</title>
        <authorList>
            <person name="Huq M.A."/>
        </authorList>
    </citation>
    <scope>NUCLEOTIDE SEQUENCE [LARGE SCALE GENOMIC DNA]</scope>
    <source>
        <strain evidence="2 3">MAHUQ-54</strain>
    </source>
</reference>
<accession>A0AAW9Q6D5</accession>
<dbReference type="Proteomes" id="UP001336250">
    <property type="component" value="Unassembled WGS sequence"/>
</dbReference>
<dbReference type="SUPFAM" id="SSF50346">
    <property type="entry name" value="PRC-barrel domain"/>
    <property type="match status" value="1"/>
</dbReference>
<dbReference type="AlphaFoldDB" id="A0AAW9Q6D5"/>
<evidence type="ECO:0000313" key="3">
    <source>
        <dbReference type="Proteomes" id="UP001336250"/>
    </source>
</evidence>
<keyword evidence="3" id="KW-1185">Reference proteome</keyword>
<dbReference type="InterPro" id="IPR011033">
    <property type="entry name" value="PRC_barrel-like_sf"/>
</dbReference>
<gene>
    <name evidence="2" type="ORF">V4F39_13055</name>
</gene>
<protein>
    <submittedName>
        <fullName evidence="2">PRC-barrel domain-containing protein</fullName>
    </submittedName>
</protein>
<name>A0AAW9Q6D5_9BURK</name>
<proteinExistence type="predicted"/>
<organism evidence="2 3">
    <name type="scientific">Aquincola agrisoli</name>
    <dbReference type="NCBI Taxonomy" id="3119538"/>
    <lineage>
        <taxon>Bacteria</taxon>
        <taxon>Pseudomonadati</taxon>
        <taxon>Pseudomonadota</taxon>
        <taxon>Betaproteobacteria</taxon>
        <taxon>Burkholderiales</taxon>
        <taxon>Sphaerotilaceae</taxon>
        <taxon>Aquincola</taxon>
    </lineage>
</organism>
<dbReference type="PANTHER" id="PTHR36505">
    <property type="entry name" value="BLR1072 PROTEIN"/>
    <property type="match status" value="1"/>
</dbReference>
<dbReference type="Pfam" id="PF05239">
    <property type="entry name" value="PRC"/>
    <property type="match status" value="1"/>
</dbReference>
<evidence type="ECO:0000313" key="2">
    <source>
        <dbReference type="EMBL" id="MEF7614844.1"/>
    </source>
</evidence>
<evidence type="ECO:0000259" key="1">
    <source>
        <dbReference type="Pfam" id="PF05239"/>
    </source>
</evidence>
<dbReference type="Gene3D" id="2.30.30.240">
    <property type="entry name" value="PRC-barrel domain"/>
    <property type="match status" value="1"/>
</dbReference>
<feature type="domain" description="PRC-barrel" evidence="1">
    <location>
        <begin position="32"/>
        <end position="106"/>
    </location>
</feature>
<dbReference type="RefSeq" id="WP_332289909.1">
    <property type="nucleotide sequence ID" value="NZ_JAZIBG010000028.1"/>
</dbReference>
<comment type="caution">
    <text evidence="2">The sequence shown here is derived from an EMBL/GenBank/DDBJ whole genome shotgun (WGS) entry which is preliminary data.</text>
</comment>